<comment type="subunit">
    <text evidence="7">Consists of a catalytic RNA component (M1 or rnpB) and a protein subunit.</text>
</comment>
<evidence type="ECO:0000256" key="7">
    <source>
        <dbReference type="HAMAP-Rule" id="MF_00227"/>
    </source>
</evidence>
<dbReference type="InterPro" id="IPR020539">
    <property type="entry name" value="RNase_P_CS"/>
</dbReference>
<gene>
    <name evidence="7" type="primary">rnpA</name>
    <name evidence="9" type="ORF">A3C58_02040</name>
</gene>
<dbReference type="InterPro" id="IPR014721">
    <property type="entry name" value="Ribsml_uS5_D2-typ_fold_subgr"/>
</dbReference>
<comment type="function">
    <text evidence="1 7">RNaseP catalyzes the removal of the 5'-leader sequence from pre-tRNA to produce the mature 5'-terminus. It can also cleave other RNA substrates such as 4.5S RNA. The protein component plays an auxiliary but essential role in vivo by binding to the 5'-leader sequence and broadening the substrate specificity of the ribozyme.</text>
</comment>
<keyword evidence="6 7" id="KW-0694">RNA-binding</keyword>
<dbReference type="EMBL" id="MHOR01000007">
    <property type="protein sequence ID" value="OGZ67555.1"/>
    <property type="molecule type" value="Genomic_DNA"/>
</dbReference>
<dbReference type="NCBIfam" id="TIGR00188">
    <property type="entry name" value="rnpA"/>
    <property type="match status" value="1"/>
</dbReference>
<comment type="caution">
    <text evidence="9">The sequence shown here is derived from an EMBL/GenBank/DDBJ whole genome shotgun (WGS) entry which is preliminary data.</text>
</comment>
<dbReference type="PANTHER" id="PTHR33992:SF1">
    <property type="entry name" value="RIBONUCLEASE P PROTEIN COMPONENT"/>
    <property type="match status" value="1"/>
</dbReference>
<dbReference type="PANTHER" id="PTHR33992">
    <property type="entry name" value="RIBONUCLEASE P PROTEIN COMPONENT"/>
    <property type="match status" value="1"/>
</dbReference>
<keyword evidence="3 7" id="KW-0540">Nuclease</keyword>
<comment type="catalytic activity">
    <reaction evidence="7">
        <text>Endonucleolytic cleavage of RNA, removing 5'-extranucleotides from tRNA precursor.</text>
        <dbReference type="EC" id="3.1.26.5"/>
    </reaction>
</comment>
<accession>A0A1G2HYJ1</accession>
<keyword evidence="4 7" id="KW-0255">Endonuclease</keyword>
<evidence type="ECO:0000256" key="6">
    <source>
        <dbReference type="ARBA" id="ARBA00022884"/>
    </source>
</evidence>
<keyword evidence="5 7" id="KW-0378">Hydrolase</keyword>
<evidence type="ECO:0000256" key="5">
    <source>
        <dbReference type="ARBA" id="ARBA00022801"/>
    </source>
</evidence>
<comment type="similarity">
    <text evidence="7">Belongs to the RnpA family.</text>
</comment>
<dbReference type="GO" id="GO:0042781">
    <property type="term" value="F:3'-tRNA processing endoribonuclease activity"/>
    <property type="evidence" value="ECO:0007669"/>
    <property type="project" value="TreeGrafter"/>
</dbReference>
<evidence type="ECO:0000256" key="3">
    <source>
        <dbReference type="ARBA" id="ARBA00022722"/>
    </source>
</evidence>
<organism evidence="9 10">
    <name type="scientific">Candidatus Staskawiczbacteria bacterium RIFCSPHIGHO2_02_FULL_34_10</name>
    <dbReference type="NCBI Taxonomy" id="1802205"/>
    <lineage>
        <taxon>Bacteria</taxon>
        <taxon>Candidatus Staskawicziibacteriota</taxon>
    </lineage>
</organism>
<evidence type="ECO:0000256" key="1">
    <source>
        <dbReference type="ARBA" id="ARBA00002663"/>
    </source>
</evidence>
<keyword evidence="2 7" id="KW-0819">tRNA processing</keyword>
<sequence length="116" mass="13654">MPKINRLTKKKDIDLVFKKGRSFKNDFLVFKTMKNHLKESRFGFIVSKKVSNKATVRNKVKRRLRSIILNNFKKNSPNSIKKPLDIIIIALFGIEKKEFSEVKSNIFKVFEKLNLI</sequence>
<dbReference type="PROSITE" id="PS00648">
    <property type="entry name" value="RIBONUCLEASE_P"/>
    <property type="match status" value="1"/>
</dbReference>
<protein>
    <recommendedName>
        <fullName evidence="7 8">Ribonuclease P protein component</fullName>
        <shortName evidence="7">RNase P protein</shortName>
        <shortName evidence="7">RNaseP protein</shortName>
        <ecNumber evidence="7 8">3.1.26.5</ecNumber>
    </recommendedName>
    <alternativeName>
        <fullName evidence="7">Protein C5</fullName>
    </alternativeName>
</protein>
<dbReference type="AlphaFoldDB" id="A0A1G2HYJ1"/>
<dbReference type="STRING" id="1802205.A3C58_02040"/>
<proteinExistence type="inferred from homology"/>
<evidence type="ECO:0000313" key="10">
    <source>
        <dbReference type="Proteomes" id="UP000178380"/>
    </source>
</evidence>
<name>A0A1G2HYJ1_9BACT</name>
<evidence type="ECO:0000256" key="2">
    <source>
        <dbReference type="ARBA" id="ARBA00022694"/>
    </source>
</evidence>
<dbReference type="GO" id="GO:0004526">
    <property type="term" value="F:ribonuclease P activity"/>
    <property type="evidence" value="ECO:0007669"/>
    <property type="project" value="UniProtKB-UniRule"/>
</dbReference>
<dbReference type="GO" id="GO:0001682">
    <property type="term" value="P:tRNA 5'-leader removal"/>
    <property type="evidence" value="ECO:0007669"/>
    <property type="project" value="UniProtKB-UniRule"/>
</dbReference>
<dbReference type="EC" id="3.1.26.5" evidence="7 8"/>
<dbReference type="Proteomes" id="UP000178380">
    <property type="component" value="Unassembled WGS sequence"/>
</dbReference>
<dbReference type="InterPro" id="IPR000100">
    <property type="entry name" value="RNase_P"/>
</dbReference>
<dbReference type="GO" id="GO:0000049">
    <property type="term" value="F:tRNA binding"/>
    <property type="evidence" value="ECO:0007669"/>
    <property type="project" value="UniProtKB-UniRule"/>
</dbReference>
<dbReference type="SUPFAM" id="SSF54211">
    <property type="entry name" value="Ribosomal protein S5 domain 2-like"/>
    <property type="match status" value="1"/>
</dbReference>
<dbReference type="Pfam" id="PF00825">
    <property type="entry name" value="Ribonuclease_P"/>
    <property type="match status" value="1"/>
</dbReference>
<dbReference type="Gene3D" id="3.30.230.10">
    <property type="match status" value="1"/>
</dbReference>
<reference evidence="9 10" key="1">
    <citation type="journal article" date="2016" name="Nat. Commun.">
        <title>Thousands of microbial genomes shed light on interconnected biogeochemical processes in an aquifer system.</title>
        <authorList>
            <person name="Anantharaman K."/>
            <person name="Brown C.T."/>
            <person name="Hug L.A."/>
            <person name="Sharon I."/>
            <person name="Castelle C.J."/>
            <person name="Probst A.J."/>
            <person name="Thomas B.C."/>
            <person name="Singh A."/>
            <person name="Wilkins M.J."/>
            <person name="Karaoz U."/>
            <person name="Brodie E.L."/>
            <person name="Williams K.H."/>
            <person name="Hubbard S.S."/>
            <person name="Banfield J.F."/>
        </authorList>
    </citation>
    <scope>NUCLEOTIDE SEQUENCE [LARGE SCALE GENOMIC DNA]</scope>
</reference>
<dbReference type="InterPro" id="IPR020568">
    <property type="entry name" value="Ribosomal_Su5_D2-typ_SF"/>
</dbReference>
<dbReference type="HAMAP" id="MF_00227">
    <property type="entry name" value="RNase_P"/>
    <property type="match status" value="1"/>
</dbReference>
<evidence type="ECO:0000313" key="9">
    <source>
        <dbReference type="EMBL" id="OGZ67555.1"/>
    </source>
</evidence>
<evidence type="ECO:0000256" key="8">
    <source>
        <dbReference type="NCBIfam" id="TIGR00188"/>
    </source>
</evidence>
<dbReference type="GO" id="GO:0030677">
    <property type="term" value="C:ribonuclease P complex"/>
    <property type="evidence" value="ECO:0007669"/>
    <property type="project" value="TreeGrafter"/>
</dbReference>
<evidence type="ECO:0000256" key="4">
    <source>
        <dbReference type="ARBA" id="ARBA00022759"/>
    </source>
</evidence>